<organism evidence="4 5">
    <name type="scientific">Tuber borchii</name>
    <name type="common">White truffle</name>
    <dbReference type="NCBI Taxonomy" id="42251"/>
    <lineage>
        <taxon>Eukaryota</taxon>
        <taxon>Fungi</taxon>
        <taxon>Dikarya</taxon>
        <taxon>Ascomycota</taxon>
        <taxon>Pezizomycotina</taxon>
        <taxon>Pezizomycetes</taxon>
        <taxon>Pezizales</taxon>
        <taxon>Tuberaceae</taxon>
        <taxon>Tuber</taxon>
    </lineage>
</organism>
<dbReference type="InterPro" id="IPR050259">
    <property type="entry name" value="SDR"/>
</dbReference>
<comment type="catalytic activity">
    <reaction evidence="3">
        <text>a (3R)-hydroxyacyl-[ACP] + NADP(+) = a 3-oxoacyl-[ACP] + NADPH + H(+)</text>
        <dbReference type="Rhea" id="RHEA:17397"/>
        <dbReference type="Rhea" id="RHEA-COMP:9916"/>
        <dbReference type="Rhea" id="RHEA-COMP:9945"/>
        <dbReference type="ChEBI" id="CHEBI:15378"/>
        <dbReference type="ChEBI" id="CHEBI:57783"/>
        <dbReference type="ChEBI" id="CHEBI:58349"/>
        <dbReference type="ChEBI" id="CHEBI:78776"/>
        <dbReference type="ChEBI" id="CHEBI:78827"/>
        <dbReference type="EC" id="1.1.1.100"/>
    </reaction>
</comment>
<dbReference type="SUPFAM" id="SSF51735">
    <property type="entry name" value="NAD(P)-binding Rossmann-fold domains"/>
    <property type="match status" value="1"/>
</dbReference>
<dbReference type="Pfam" id="PF00106">
    <property type="entry name" value="adh_short"/>
    <property type="match status" value="1"/>
</dbReference>
<dbReference type="OrthoDB" id="37659at2759"/>
<dbReference type="InterPro" id="IPR002347">
    <property type="entry name" value="SDR_fam"/>
</dbReference>
<dbReference type="STRING" id="42251.A0A2T6ZVV9"/>
<dbReference type="PANTHER" id="PTHR42879:SF2">
    <property type="entry name" value="3-OXOACYL-[ACYL-CARRIER-PROTEIN] REDUCTASE FABG"/>
    <property type="match status" value="1"/>
</dbReference>
<protein>
    <recommendedName>
        <fullName evidence="2">3-oxoacyl-[acyl-carrier-protein] reductase</fullName>
        <ecNumber evidence="2">1.1.1.100</ecNumber>
    </recommendedName>
</protein>
<dbReference type="EC" id="1.1.1.100" evidence="2"/>
<dbReference type="AlphaFoldDB" id="A0A2T6ZVV9"/>
<reference evidence="4 5" key="1">
    <citation type="submission" date="2017-04" db="EMBL/GenBank/DDBJ databases">
        <title>Draft genome sequence of Tuber borchii Vittad., a whitish edible truffle.</title>
        <authorList>
            <consortium name="DOE Joint Genome Institute"/>
            <person name="Murat C."/>
            <person name="Kuo A."/>
            <person name="Barry K.W."/>
            <person name="Clum A."/>
            <person name="Dockter R.B."/>
            <person name="Fauchery L."/>
            <person name="Iotti M."/>
            <person name="Kohler A."/>
            <person name="Labutti K."/>
            <person name="Lindquist E.A."/>
            <person name="Lipzen A."/>
            <person name="Ohm R.A."/>
            <person name="Wang M."/>
            <person name="Grigoriev I.V."/>
            <person name="Zambonelli A."/>
            <person name="Martin F.M."/>
        </authorList>
    </citation>
    <scope>NUCLEOTIDE SEQUENCE [LARGE SCALE GENOMIC DNA]</scope>
    <source>
        <strain evidence="4 5">Tbo3840</strain>
    </source>
</reference>
<comment type="caution">
    <text evidence="4">The sequence shown here is derived from an EMBL/GenBank/DDBJ whole genome shotgun (WGS) entry which is preliminary data.</text>
</comment>
<dbReference type="Proteomes" id="UP000244722">
    <property type="component" value="Unassembled WGS sequence"/>
</dbReference>
<name>A0A2T6ZVV9_TUBBO</name>
<dbReference type="PANTHER" id="PTHR42879">
    <property type="entry name" value="3-OXOACYL-(ACYL-CARRIER-PROTEIN) REDUCTASE"/>
    <property type="match status" value="1"/>
</dbReference>
<evidence type="ECO:0000313" key="5">
    <source>
        <dbReference type="Proteomes" id="UP000244722"/>
    </source>
</evidence>
<keyword evidence="5" id="KW-1185">Reference proteome</keyword>
<dbReference type="GO" id="GO:0004316">
    <property type="term" value="F:3-oxoacyl-[acyl-carrier-protein] reductase (NADPH) activity"/>
    <property type="evidence" value="ECO:0007669"/>
    <property type="project" value="UniProtKB-EC"/>
</dbReference>
<gene>
    <name evidence="4" type="ORF">B9Z19DRAFT_1081372</name>
</gene>
<proteinExistence type="inferred from homology"/>
<sequence>MISLRGKSVLITGGSRGLGAATARALAKEGANILVNYVSDEVSAANVTADISDQYEVKADTVKGDVGAQANCVRIVISVLRYSGVWTLSFLTLFAQ</sequence>
<dbReference type="InterPro" id="IPR036291">
    <property type="entry name" value="NAD(P)-bd_dom_sf"/>
</dbReference>
<dbReference type="Gene3D" id="3.40.50.720">
    <property type="entry name" value="NAD(P)-binding Rossmann-like Domain"/>
    <property type="match status" value="1"/>
</dbReference>
<dbReference type="EMBL" id="NESQ01000087">
    <property type="protein sequence ID" value="PUU79605.1"/>
    <property type="molecule type" value="Genomic_DNA"/>
</dbReference>
<evidence type="ECO:0000256" key="2">
    <source>
        <dbReference type="ARBA" id="ARBA00012948"/>
    </source>
</evidence>
<evidence type="ECO:0000256" key="1">
    <source>
        <dbReference type="ARBA" id="ARBA00006484"/>
    </source>
</evidence>
<evidence type="ECO:0000313" key="4">
    <source>
        <dbReference type="EMBL" id="PUU79605.1"/>
    </source>
</evidence>
<accession>A0A2T6ZVV9</accession>
<comment type="similarity">
    <text evidence="1">Belongs to the short-chain dehydrogenases/reductases (SDR) family.</text>
</comment>
<evidence type="ECO:0000256" key="3">
    <source>
        <dbReference type="ARBA" id="ARBA00048508"/>
    </source>
</evidence>